<sequence>MLKEKGIGFQTPLTKIRIHWNTGVKTYENAREAAQDMKERGHTVDVPGGDMEPAWPRGPAEWKRVAGRGRDPGSGTADRAREKLQSYQWKS</sequence>
<name>A0AAD9C500_DISEL</name>
<keyword evidence="2" id="KW-0808">Transferase</keyword>
<dbReference type="GO" id="GO:0016301">
    <property type="term" value="F:kinase activity"/>
    <property type="evidence" value="ECO:0007669"/>
    <property type="project" value="UniProtKB-KW"/>
</dbReference>
<keyword evidence="2" id="KW-0418">Kinase</keyword>
<organism evidence="2 3">
    <name type="scientific">Dissostichus eleginoides</name>
    <name type="common">Patagonian toothfish</name>
    <name type="synonym">Dissostichus amissus</name>
    <dbReference type="NCBI Taxonomy" id="100907"/>
    <lineage>
        <taxon>Eukaryota</taxon>
        <taxon>Metazoa</taxon>
        <taxon>Chordata</taxon>
        <taxon>Craniata</taxon>
        <taxon>Vertebrata</taxon>
        <taxon>Euteleostomi</taxon>
        <taxon>Actinopterygii</taxon>
        <taxon>Neopterygii</taxon>
        <taxon>Teleostei</taxon>
        <taxon>Neoteleostei</taxon>
        <taxon>Acanthomorphata</taxon>
        <taxon>Eupercaria</taxon>
        <taxon>Perciformes</taxon>
        <taxon>Notothenioidei</taxon>
        <taxon>Nototheniidae</taxon>
        <taxon>Dissostichus</taxon>
    </lineage>
</organism>
<dbReference type="Proteomes" id="UP001228049">
    <property type="component" value="Unassembled WGS sequence"/>
</dbReference>
<protein>
    <submittedName>
        <fullName evidence="2">Lipid kinase YegS-like</fullName>
    </submittedName>
</protein>
<dbReference type="EMBL" id="JASDAP010000011">
    <property type="protein sequence ID" value="KAK1894503.1"/>
    <property type="molecule type" value="Genomic_DNA"/>
</dbReference>
<feature type="region of interest" description="Disordered" evidence="1">
    <location>
        <begin position="32"/>
        <end position="91"/>
    </location>
</feature>
<feature type="compositionally biased region" description="Basic and acidic residues" evidence="1">
    <location>
        <begin position="60"/>
        <end position="71"/>
    </location>
</feature>
<keyword evidence="3" id="KW-1185">Reference proteome</keyword>
<dbReference type="AlphaFoldDB" id="A0AAD9C500"/>
<accession>A0AAD9C500</accession>
<evidence type="ECO:0000256" key="1">
    <source>
        <dbReference type="SAM" id="MobiDB-lite"/>
    </source>
</evidence>
<gene>
    <name evidence="2" type="ORF">KUDE01_019961</name>
</gene>
<proteinExistence type="predicted"/>
<comment type="caution">
    <text evidence="2">The sequence shown here is derived from an EMBL/GenBank/DDBJ whole genome shotgun (WGS) entry which is preliminary data.</text>
</comment>
<reference evidence="2" key="1">
    <citation type="submission" date="2023-04" db="EMBL/GenBank/DDBJ databases">
        <title>Chromosome-level genome of Chaenocephalus aceratus.</title>
        <authorList>
            <person name="Park H."/>
        </authorList>
    </citation>
    <scope>NUCLEOTIDE SEQUENCE</scope>
    <source>
        <strain evidence="2">DE</strain>
        <tissue evidence="2">Muscle</tissue>
    </source>
</reference>
<feature type="compositionally biased region" description="Basic and acidic residues" evidence="1">
    <location>
        <begin position="32"/>
        <end position="43"/>
    </location>
</feature>
<evidence type="ECO:0000313" key="3">
    <source>
        <dbReference type="Proteomes" id="UP001228049"/>
    </source>
</evidence>
<evidence type="ECO:0000313" key="2">
    <source>
        <dbReference type="EMBL" id="KAK1894503.1"/>
    </source>
</evidence>